<dbReference type="STRING" id="418985.A0A1V9X291"/>
<dbReference type="InterPro" id="IPR037027">
    <property type="entry name" value="YqgF/RNaseH-like_dom_sf"/>
</dbReference>
<proteinExistence type="predicted"/>
<reference evidence="6 7" key="1">
    <citation type="journal article" date="2017" name="Gigascience">
        <title>Draft genome of the honey bee ectoparasitic mite, Tropilaelaps mercedesae, is shaped by the parasitic life history.</title>
        <authorList>
            <person name="Dong X."/>
            <person name="Armstrong S.D."/>
            <person name="Xia D."/>
            <person name="Makepeace B.L."/>
            <person name="Darby A.C."/>
            <person name="Kadowaki T."/>
        </authorList>
    </citation>
    <scope>NUCLEOTIDE SEQUENCE [LARGE SCALE GENOMIC DNA]</scope>
    <source>
        <strain evidence="6">Wuxi-XJTLU</strain>
    </source>
</reference>
<dbReference type="Pfam" id="PF14635">
    <property type="entry name" value="HHH_7"/>
    <property type="match status" value="1"/>
</dbReference>
<dbReference type="EMBL" id="MNPL01027579">
    <property type="protein sequence ID" value="OQR67750.1"/>
    <property type="molecule type" value="Genomic_DNA"/>
</dbReference>
<feature type="domain" description="Transcription elongation factor Spt6 YqgF" evidence="4">
    <location>
        <begin position="742"/>
        <end position="896"/>
    </location>
</feature>
<dbReference type="InterPro" id="IPR023319">
    <property type="entry name" value="Tex-like_HTH_dom_sf"/>
</dbReference>
<feature type="compositionally biased region" description="Basic and acidic residues" evidence="1">
    <location>
        <begin position="71"/>
        <end position="80"/>
    </location>
</feature>
<dbReference type="SUPFAM" id="SSF158832">
    <property type="entry name" value="Tex N-terminal region-like"/>
    <property type="match status" value="1"/>
</dbReference>
<accession>A0A1V9X291</accession>
<organism evidence="6 7">
    <name type="scientific">Tropilaelaps mercedesae</name>
    <dbReference type="NCBI Taxonomy" id="418985"/>
    <lineage>
        <taxon>Eukaryota</taxon>
        <taxon>Metazoa</taxon>
        <taxon>Ecdysozoa</taxon>
        <taxon>Arthropoda</taxon>
        <taxon>Chelicerata</taxon>
        <taxon>Arachnida</taxon>
        <taxon>Acari</taxon>
        <taxon>Parasitiformes</taxon>
        <taxon>Mesostigmata</taxon>
        <taxon>Gamasina</taxon>
        <taxon>Dermanyssoidea</taxon>
        <taxon>Laelapidae</taxon>
        <taxon>Tropilaelaps</taxon>
    </lineage>
</organism>
<dbReference type="Gene3D" id="1.10.3500.10">
    <property type="entry name" value="Tex N-terminal region-like"/>
    <property type="match status" value="1"/>
</dbReference>
<name>A0A1V9X291_9ACAR</name>
<dbReference type="InterPro" id="IPR023323">
    <property type="entry name" value="Tex-like_dom_sf"/>
</dbReference>
<dbReference type="InterPro" id="IPR012340">
    <property type="entry name" value="NA-bd_OB-fold"/>
</dbReference>
<feature type="compositionally biased region" description="Basic and acidic residues" evidence="1">
    <location>
        <begin position="40"/>
        <end position="52"/>
    </location>
</feature>
<gene>
    <name evidence="6" type="ORF">BIW11_02139</name>
</gene>
<keyword evidence="6" id="KW-0648">Protein biosynthesis</keyword>
<dbReference type="Pfam" id="PF22706">
    <property type="entry name" value="Tex_central_region"/>
    <property type="match status" value="1"/>
</dbReference>
<dbReference type="InterPro" id="IPR036860">
    <property type="entry name" value="SH2_dom_sf"/>
</dbReference>
<feature type="domain" description="Spt6 SH2" evidence="2">
    <location>
        <begin position="1251"/>
        <end position="1460"/>
    </location>
</feature>
<dbReference type="Gene3D" id="1.10.150.850">
    <property type="entry name" value="Spt6, helix-hairpin-helix domain"/>
    <property type="match status" value="1"/>
</dbReference>
<dbReference type="GO" id="GO:0003746">
    <property type="term" value="F:translation elongation factor activity"/>
    <property type="evidence" value="ECO:0007669"/>
    <property type="project" value="UniProtKB-KW"/>
</dbReference>
<evidence type="ECO:0000313" key="7">
    <source>
        <dbReference type="Proteomes" id="UP000192247"/>
    </source>
</evidence>
<dbReference type="InterPro" id="IPR017072">
    <property type="entry name" value="TF_Spt6"/>
</dbReference>
<evidence type="ECO:0000259" key="2">
    <source>
        <dbReference type="Pfam" id="PF14633"/>
    </source>
</evidence>
<feature type="domain" description="Transcription elongation factor Spt6 helix-hairpin-helix motif" evidence="3">
    <location>
        <begin position="921"/>
        <end position="990"/>
    </location>
</feature>
<keyword evidence="6" id="KW-0251">Elongation factor</keyword>
<evidence type="ECO:0000259" key="4">
    <source>
        <dbReference type="Pfam" id="PF14639"/>
    </source>
</evidence>
<dbReference type="InterPro" id="IPR055179">
    <property type="entry name" value="Tex-like_central_region"/>
</dbReference>
<keyword evidence="7" id="KW-1185">Reference proteome</keyword>
<evidence type="ECO:0000256" key="1">
    <source>
        <dbReference type="SAM" id="MobiDB-lite"/>
    </source>
</evidence>
<dbReference type="Gene3D" id="1.10.10.2740">
    <property type="entry name" value="Spt6, Death-like domain"/>
    <property type="match status" value="1"/>
</dbReference>
<evidence type="ECO:0000259" key="5">
    <source>
        <dbReference type="Pfam" id="PF22706"/>
    </source>
</evidence>
<dbReference type="Gene3D" id="2.40.50.140">
    <property type="entry name" value="Nucleic acid-binding proteins"/>
    <property type="match status" value="1"/>
</dbReference>
<comment type="caution">
    <text evidence="6">The sequence shown here is derived from an EMBL/GenBank/DDBJ whole genome shotgun (WGS) entry which is preliminary data.</text>
</comment>
<dbReference type="OrthoDB" id="343921at2759"/>
<dbReference type="InterPro" id="IPR032706">
    <property type="entry name" value="Spt6_HHH"/>
</dbReference>
<protein>
    <submittedName>
        <fullName evidence="6">Transcription elongation factor SPT6-like</fullName>
    </submittedName>
</protein>
<dbReference type="SUPFAM" id="SSF53098">
    <property type="entry name" value="Ribonuclease H-like"/>
    <property type="match status" value="1"/>
</dbReference>
<evidence type="ECO:0000313" key="6">
    <source>
        <dbReference type="EMBL" id="OQR67750.1"/>
    </source>
</evidence>
<dbReference type="InterPro" id="IPR028231">
    <property type="entry name" value="Spt6_YqgF"/>
</dbReference>
<feature type="domain" description="Tex-like central region" evidence="5">
    <location>
        <begin position="535"/>
        <end position="709"/>
    </location>
</feature>
<dbReference type="PANTHER" id="PTHR10145:SF6">
    <property type="entry name" value="TRANSCRIPTION ELONGATION FACTOR SPT6"/>
    <property type="match status" value="1"/>
</dbReference>
<evidence type="ECO:0000259" key="3">
    <source>
        <dbReference type="Pfam" id="PF14635"/>
    </source>
</evidence>
<sequence>MSDKGGRQTPKDDQKPSANQKNKPVPCILGNSKAVKIKRSSGEKGELTDHRVVVQSKRKKQTSQAKLQGVDQRRSADNRTTEGNPPEQARVRSANRKVNTGTPLRGPAQQGCGEPDKPGRDALDSYNTVSGNKVKPPNTSSLLIEGRRSYGRRQKVFLKYCQSLHAENSLESESIAEIQYFSEVSDLRPLGNITEVVPFPELDYYPDVSREKKPSVHEFLSSNVTETDQEIALKDEPERYQMRPVPVLLADVEELEDEAKWIFQQCFATPTISLQTLMHVSVPPAVIDDEISLENARYPAHQPPGGRRNPSCVLEIFEALKCIRQQQLDIPFINKYRKELIGDLCIYDLWLIYKWDERWCRLNYAKLGMEKVLREVCKHRETLVELGYRSKLRKIQESDFQRVREVQTPEELRDIYQHFVLYYGYELPGMAIAFQRLMMNIEDLLRKYGQRKSLDLVPALAIADPEGTRSSSSGPSCQHADRHERRFLTEGAYAMLRRTPSYLIAQYFGLTPEEFGENFCDDCRYHTVFACPMGPLETSAMFVSDEFKTPEEALRAARYIIARQIAHDPIVRRVVRKAFFEQAKLNVKPSKEGRLKLTEADPVYPLMYLKDKPVRSLKTDEYLKLKLMEDDDLLEISIRIDCQGVSSKHESAYIQKAYYAYRCESRSSADALWNKERESALRTAFYGILYPMLEEELKCRLLREANDHVLLACSNKLNSWLNVAPYVASPSIQAVKGFDMSSGPRILGFAYAKNEEKTACGVLTTREDGAKEVIRLNYFVRRPRALRPMGEIMAFDEVKRLKEVLLEEKPHCIVIGAHDRTAPKFKASMEEVIGELSRERKFPPIEVFLLEDNVAKAFSTSSSSEMEFPNRSPQIKEAASLARRMLDPLCEFAQLCDTKAGMSKLTYHALQANVPPEDLYWVGIDLNRCCLYFRTLVMLQFVSGFGYCKMRHMIRSYVANPIPLTKRSDLMSKLKLGPKSYLNAAAFFRIVPTSLPDGLRGNVSILDNSRIHPEMYRYIVGLARRELKSDIKDPKKAVRNVADRHCGQISLEELCALMRNHVFNKKLATLKDIEAELKESFADSRGAYVEPDNASLFYTMIGETPQTFYEGQLVSFEVTGKKMGPKQNLTKRDISRMTPILSTETYLYGCPVCLKNDFEDAAAVESHLLEECPGQVLGVEIRLTNGAEGFILMKYLPTRGDTIPYEWFECGRPGQGRIIRINFEELNVELTLRSSDIVDKNGLFRPRKDQYYDYDLESEHRSHMRDTESTEANRKFDSFLQLHPSCRVLTYDEVCELLRVKEQGHVVCWPSPKGMPFVSLTWKIHKDIYQTLEVKKAKKKSGVAVCEVDGEEFRGIGDIIARHIYPMAAYARQIFEHRYFDGFDGKNKARQWLSAHKSSQIGDRKNKATFCFSAFSQYPGKLLLSYRGEDAVGFDAVTLTPAGFLCRHRMFHSVSALIKWRLDHI</sequence>
<feature type="region of interest" description="Disordered" evidence="1">
    <location>
        <begin position="1"/>
        <end position="140"/>
    </location>
</feature>
<dbReference type="Gene3D" id="3.30.420.140">
    <property type="entry name" value="YqgF/RNase H-like domain"/>
    <property type="match status" value="1"/>
</dbReference>
<feature type="compositionally biased region" description="Basic and acidic residues" evidence="1">
    <location>
        <begin position="114"/>
        <end position="123"/>
    </location>
</feature>
<dbReference type="PANTHER" id="PTHR10145">
    <property type="entry name" value="TRANSCRIPTION ELONGATION FACTOR SPT6"/>
    <property type="match status" value="1"/>
</dbReference>
<feature type="compositionally biased region" description="Basic and acidic residues" evidence="1">
    <location>
        <begin position="1"/>
        <end position="15"/>
    </location>
</feature>
<dbReference type="Gene3D" id="3.30.505.10">
    <property type="entry name" value="SH2 domain"/>
    <property type="match status" value="1"/>
</dbReference>
<dbReference type="Pfam" id="PF14639">
    <property type="entry name" value="YqgF"/>
    <property type="match status" value="1"/>
</dbReference>
<dbReference type="GO" id="GO:0140673">
    <property type="term" value="P:transcription elongation-coupled chromatin remodeling"/>
    <property type="evidence" value="ECO:0007669"/>
    <property type="project" value="InterPro"/>
</dbReference>
<dbReference type="InterPro" id="IPR035420">
    <property type="entry name" value="Spt6_SH2"/>
</dbReference>
<feature type="compositionally biased region" description="Polar residues" evidence="1">
    <location>
        <begin position="125"/>
        <end position="140"/>
    </location>
</feature>
<dbReference type="GO" id="GO:0034728">
    <property type="term" value="P:nucleosome organization"/>
    <property type="evidence" value="ECO:0007669"/>
    <property type="project" value="TreeGrafter"/>
</dbReference>
<dbReference type="GO" id="GO:0031491">
    <property type="term" value="F:nucleosome binding"/>
    <property type="evidence" value="ECO:0007669"/>
    <property type="project" value="TreeGrafter"/>
</dbReference>
<dbReference type="InterPro" id="IPR012337">
    <property type="entry name" value="RNaseH-like_sf"/>
</dbReference>
<dbReference type="GO" id="GO:0008023">
    <property type="term" value="C:transcription elongation factor complex"/>
    <property type="evidence" value="ECO:0007669"/>
    <property type="project" value="TreeGrafter"/>
</dbReference>
<dbReference type="Gene3D" id="1.10.10.650">
    <property type="entry name" value="RuvA domain 2-like"/>
    <property type="match status" value="1"/>
</dbReference>
<dbReference type="InterPro" id="IPR042066">
    <property type="entry name" value="Spt6_death-like"/>
</dbReference>
<dbReference type="Pfam" id="PF14633">
    <property type="entry name" value="SH2_2"/>
    <property type="match status" value="1"/>
</dbReference>
<dbReference type="GO" id="GO:0042393">
    <property type="term" value="F:histone binding"/>
    <property type="evidence" value="ECO:0007669"/>
    <property type="project" value="TreeGrafter"/>
</dbReference>
<dbReference type="Proteomes" id="UP000192247">
    <property type="component" value="Unassembled WGS sequence"/>
</dbReference>
<dbReference type="InParanoid" id="A0A1V9X291"/>